<protein>
    <submittedName>
        <fullName evidence="1">Uncharacterized protein</fullName>
    </submittedName>
</protein>
<dbReference type="AlphaFoldDB" id="A0A2P2NET3"/>
<name>A0A2P2NET3_RHIMU</name>
<reference evidence="1" key="1">
    <citation type="submission" date="2018-02" db="EMBL/GenBank/DDBJ databases">
        <title>Rhizophora mucronata_Transcriptome.</title>
        <authorList>
            <person name="Meera S.P."/>
            <person name="Sreeshan A."/>
            <person name="Augustine A."/>
        </authorList>
    </citation>
    <scope>NUCLEOTIDE SEQUENCE</scope>
    <source>
        <tissue evidence="1">Leaf</tissue>
    </source>
</reference>
<organism evidence="1">
    <name type="scientific">Rhizophora mucronata</name>
    <name type="common">Asiatic mangrove</name>
    <dbReference type="NCBI Taxonomy" id="61149"/>
    <lineage>
        <taxon>Eukaryota</taxon>
        <taxon>Viridiplantae</taxon>
        <taxon>Streptophyta</taxon>
        <taxon>Embryophyta</taxon>
        <taxon>Tracheophyta</taxon>
        <taxon>Spermatophyta</taxon>
        <taxon>Magnoliopsida</taxon>
        <taxon>eudicotyledons</taxon>
        <taxon>Gunneridae</taxon>
        <taxon>Pentapetalae</taxon>
        <taxon>rosids</taxon>
        <taxon>fabids</taxon>
        <taxon>Malpighiales</taxon>
        <taxon>Rhizophoraceae</taxon>
        <taxon>Rhizophora</taxon>
    </lineage>
</organism>
<evidence type="ECO:0000313" key="1">
    <source>
        <dbReference type="EMBL" id="MBX40959.1"/>
    </source>
</evidence>
<proteinExistence type="predicted"/>
<dbReference type="EMBL" id="GGEC01060475">
    <property type="protein sequence ID" value="MBX40959.1"/>
    <property type="molecule type" value="Transcribed_RNA"/>
</dbReference>
<sequence>MRFKIFKLSREWQVDMFTLFMWPTCPPNLTTNSLSPWKPDILWGYA</sequence>
<accession>A0A2P2NET3</accession>